<dbReference type="InterPro" id="IPR050900">
    <property type="entry name" value="Transposase_IS3/IS150/IS904"/>
</dbReference>
<gene>
    <name evidence="2" type="ORF">PAMC26510_05805</name>
</gene>
<evidence type="ECO:0000259" key="1">
    <source>
        <dbReference type="Pfam" id="PF13276"/>
    </source>
</evidence>
<accession>A0A242N6R9</accession>
<dbReference type="InterPro" id="IPR025948">
    <property type="entry name" value="HTH-like_dom"/>
</dbReference>
<protein>
    <submittedName>
        <fullName evidence="2">Mobile element protein</fullName>
    </submittedName>
</protein>
<dbReference type="EMBL" id="NBTY01000028">
    <property type="protein sequence ID" value="OTP79341.1"/>
    <property type="molecule type" value="Genomic_DNA"/>
</dbReference>
<feature type="domain" description="HTH-like" evidence="1">
    <location>
        <begin position="46"/>
        <end position="103"/>
    </location>
</feature>
<dbReference type="Pfam" id="PF13276">
    <property type="entry name" value="HTH_21"/>
    <property type="match status" value="1"/>
</dbReference>
<dbReference type="PANTHER" id="PTHR46889">
    <property type="entry name" value="TRANSPOSASE INSF FOR INSERTION SEQUENCE IS3B-RELATED"/>
    <property type="match status" value="1"/>
</dbReference>
<dbReference type="Proteomes" id="UP000194546">
    <property type="component" value="Unassembled WGS sequence"/>
</dbReference>
<sequence>MITFIDDHRALYGVESICRLLPIAPSTYYRHMARRHDPQQWSTRARRDAVLKAQIRQIWEDNFAVYGARKVWRQQLRDGVKVARCTVERLMKAMGIQGVRRGRVIRIT</sequence>
<organism evidence="2 3">
    <name type="scientific">Caballeronia sordidicola</name>
    <name type="common">Burkholderia sordidicola</name>
    <dbReference type="NCBI Taxonomy" id="196367"/>
    <lineage>
        <taxon>Bacteria</taxon>
        <taxon>Pseudomonadati</taxon>
        <taxon>Pseudomonadota</taxon>
        <taxon>Betaproteobacteria</taxon>
        <taxon>Burkholderiales</taxon>
        <taxon>Burkholderiaceae</taxon>
        <taxon>Caballeronia</taxon>
    </lineage>
</organism>
<dbReference type="PANTHER" id="PTHR46889:SF4">
    <property type="entry name" value="TRANSPOSASE INSO FOR INSERTION SEQUENCE ELEMENT IS911B-RELATED"/>
    <property type="match status" value="1"/>
</dbReference>
<evidence type="ECO:0000313" key="3">
    <source>
        <dbReference type="Proteomes" id="UP000194546"/>
    </source>
</evidence>
<proteinExistence type="predicted"/>
<comment type="caution">
    <text evidence="2">The sequence shown here is derived from an EMBL/GenBank/DDBJ whole genome shotgun (WGS) entry which is preliminary data.</text>
</comment>
<reference evidence="2 3" key="1">
    <citation type="submission" date="2017-03" db="EMBL/GenBank/DDBJ databases">
        <title>Genome analysis of strain PAMC 26510.</title>
        <authorList>
            <person name="Oh H.-M."/>
            <person name="Yang J.-A."/>
        </authorList>
    </citation>
    <scope>NUCLEOTIDE SEQUENCE [LARGE SCALE GENOMIC DNA]</scope>
    <source>
        <strain evidence="2 3">PAMC 26510</strain>
    </source>
</reference>
<evidence type="ECO:0000313" key="2">
    <source>
        <dbReference type="EMBL" id="OTP79341.1"/>
    </source>
</evidence>
<dbReference type="AlphaFoldDB" id="A0A242N6R9"/>
<name>A0A242N6R9_CABSO</name>